<evidence type="ECO:0000256" key="2">
    <source>
        <dbReference type="ARBA" id="ARBA00023015"/>
    </source>
</evidence>
<dbReference type="GO" id="GO:0043565">
    <property type="term" value="F:sequence-specific DNA binding"/>
    <property type="evidence" value="ECO:0007669"/>
    <property type="project" value="TreeGrafter"/>
</dbReference>
<dbReference type="RefSeq" id="WP_028754235.1">
    <property type="nucleotide sequence ID" value="NZ_JACIIG010000016.1"/>
</dbReference>
<sequence length="304" mass="34269">MNDVLDGLTEFLTVARERSFTRAAAKLGIAQPTLSQTVRALEDRLGVRLLIRTTRSVSPTEAGERLLQTAGPRLDDIRADLEAMRELRDKPAGTFRISAIDFTVDYILWPKLAPFLEKYPDIKIEITIDYAMTDIAATGYDAGVRLGGVVAKDMIAVPLTPHARFAVVGSPSYFERHPAPTVPQDLTGHRCINLRLPTYGNLYAWEFEKDGQELRVRVDGQVVFNGIFQVLNAALDGFGLAFIPETMAAPHLEAGRLRRVLEEWCPYWEGYHLYYPTRRQSSPAFALLVEVLRYREQDKAMQSR</sequence>
<evidence type="ECO:0000259" key="8">
    <source>
        <dbReference type="PROSITE" id="PS50931"/>
    </source>
</evidence>
<keyword evidence="2" id="KW-0805">Transcription regulation</keyword>
<dbReference type="PRINTS" id="PR00039">
    <property type="entry name" value="HTHLYSR"/>
</dbReference>
<dbReference type="SUPFAM" id="SSF53850">
    <property type="entry name" value="Periplasmic binding protein-like II"/>
    <property type="match status" value="1"/>
</dbReference>
<dbReference type="PANTHER" id="PTHR30537">
    <property type="entry name" value="HTH-TYPE TRANSCRIPTIONAL REGULATOR"/>
    <property type="match status" value="1"/>
</dbReference>
<dbReference type="FunFam" id="3.40.190.290:FF:000012">
    <property type="entry name" value="Transcriptional regulator, LysR family"/>
    <property type="match status" value="1"/>
</dbReference>
<organism evidence="9 10">
    <name type="scientific">Rhizobium leucaenae</name>
    <dbReference type="NCBI Taxonomy" id="29450"/>
    <lineage>
        <taxon>Bacteria</taxon>
        <taxon>Pseudomonadati</taxon>
        <taxon>Pseudomonadota</taxon>
        <taxon>Alphaproteobacteria</taxon>
        <taxon>Hyphomicrobiales</taxon>
        <taxon>Rhizobiaceae</taxon>
        <taxon>Rhizobium/Agrobacterium group</taxon>
        <taxon>Rhizobium</taxon>
    </lineage>
</organism>
<comment type="similarity">
    <text evidence="1">Belongs to the LysR transcriptional regulatory family.</text>
</comment>
<dbReference type="GO" id="GO:0006351">
    <property type="term" value="P:DNA-templated transcription"/>
    <property type="evidence" value="ECO:0007669"/>
    <property type="project" value="TreeGrafter"/>
</dbReference>
<dbReference type="PROSITE" id="PS50931">
    <property type="entry name" value="HTH_LYSR"/>
    <property type="match status" value="1"/>
</dbReference>
<dbReference type="PANTHER" id="PTHR30537:SF1">
    <property type="entry name" value="HTH-TYPE TRANSCRIPTIONAL REGULATOR PGRR"/>
    <property type="match status" value="1"/>
</dbReference>
<gene>
    <name evidence="9" type="ORF">GGE60_004939</name>
</gene>
<dbReference type="AlphaFoldDB" id="A0A7W7EMR5"/>
<reference evidence="9 10" key="1">
    <citation type="submission" date="2020-08" db="EMBL/GenBank/DDBJ databases">
        <title>Genomic Encyclopedia of Type Strains, Phase IV (KMG-V): Genome sequencing to study the core and pangenomes of soil and plant-associated prokaryotes.</title>
        <authorList>
            <person name="Whitman W."/>
        </authorList>
    </citation>
    <scope>NUCLEOTIDE SEQUENCE [LARGE SCALE GENOMIC DNA]</scope>
    <source>
        <strain evidence="9 10">SEMIA 492</strain>
    </source>
</reference>
<evidence type="ECO:0000256" key="6">
    <source>
        <dbReference type="ARBA" id="ARBA00067332"/>
    </source>
</evidence>
<dbReference type="FunFam" id="1.10.10.10:FF:000001">
    <property type="entry name" value="LysR family transcriptional regulator"/>
    <property type="match status" value="1"/>
</dbReference>
<evidence type="ECO:0000256" key="1">
    <source>
        <dbReference type="ARBA" id="ARBA00009437"/>
    </source>
</evidence>
<dbReference type="Proteomes" id="UP000543836">
    <property type="component" value="Unassembled WGS sequence"/>
</dbReference>
<dbReference type="OrthoDB" id="9813056at2"/>
<dbReference type="Gene3D" id="3.40.190.290">
    <property type="match status" value="1"/>
</dbReference>
<dbReference type="InterPro" id="IPR036388">
    <property type="entry name" value="WH-like_DNA-bd_sf"/>
</dbReference>
<dbReference type="SUPFAM" id="SSF46785">
    <property type="entry name" value="Winged helix' DNA-binding domain"/>
    <property type="match status" value="1"/>
</dbReference>
<name>A0A7W7EMR5_9HYPH</name>
<protein>
    <recommendedName>
        <fullName evidence="6">HTH-type transcriptional regulator TtuA</fullName>
    </recommendedName>
    <alternativeName>
        <fullName evidence="7">Tartrate utilization transcriptional regulator</fullName>
    </alternativeName>
</protein>
<evidence type="ECO:0000256" key="5">
    <source>
        <dbReference type="ARBA" id="ARBA00054626"/>
    </source>
</evidence>
<comment type="caution">
    <text evidence="9">The sequence shown here is derived from an EMBL/GenBank/DDBJ whole genome shotgun (WGS) entry which is preliminary data.</text>
</comment>
<evidence type="ECO:0000256" key="7">
    <source>
        <dbReference type="ARBA" id="ARBA00083243"/>
    </source>
</evidence>
<accession>A0A7W7EMR5</accession>
<evidence type="ECO:0000313" key="9">
    <source>
        <dbReference type="EMBL" id="MBB4570782.1"/>
    </source>
</evidence>
<comment type="function">
    <text evidence="5">Transcriptional regulator of the ttuABCDE tartrate utilization operon.</text>
</comment>
<dbReference type="GO" id="GO:0003700">
    <property type="term" value="F:DNA-binding transcription factor activity"/>
    <property type="evidence" value="ECO:0007669"/>
    <property type="project" value="InterPro"/>
</dbReference>
<dbReference type="CDD" id="cd08474">
    <property type="entry name" value="PBP2_CrgA_like_5"/>
    <property type="match status" value="1"/>
</dbReference>
<dbReference type="Pfam" id="PF03466">
    <property type="entry name" value="LysR_substrate"/>
    <property type="match status" value="1"/>
</dbReference>
<dbReference type="InterPro" id="IPR058163">
    <property type="entry name" value="LysR-type_TF_proteobact-type"/>
</dbReference>
<keyword evidence="10" id="KW-1185">Reference proteome</keyword>
<feature type="domain" description="HTH lysR-type" evidence="8">
    <location>
        <begin position="1"/>
        <end position="60"/>
    </location>
</feature>
<evidence type="ECO:0000256" key="3">
    <source>
        <dbReference type="ARBA" id="ARBA00023125"/>
    </source>
</evidence>
<dbReference type="EMBL" id="JACIIG010000016">
    <property type="protein sequence ID" value="MBB4570782.1"/>
    <property type="molecule type" value="Genomic_DNA"/>
</dbReference>
<dbReference type="InterPro" id="IPR000847">
    <property type="entry name" value="LysR_HTH_N"/>
</dbReference>
<dbReference type="InterPro" id="IPR005119">
    <property type="entry name" value="LysR_subst-bd"/>
</dbReference>
<keyword evidence="3 9" id="KW-0238">DNA-binding</keyword>
<proteinExistence type="inferred from homology"/>
<evidence type="ECO:0000256" key="4">
    <source>
        <dbReference type="ARBA" id="ARBA00023163"/>
    </source>
</evidence>
<dbReference type="Pfam" id="PF00126">
    <property type="entry name" value="HTH_1"/>
    <property type="match status" value="1"/>
</dbReference>
<dbReference type="InterPro" id="IPR036390">
    <property type="entry name" value="WH_DNA-bd_sf"/>
</dbReference>
<keyword evidence="4" id="KW-0804">Transcription</keyword>
<dbReference type="Gene3D" id="1.10.10.10">
    <property type="entry name" value="Winged helix-like DNA-binding domain superfamily/Winged helix DNA-binding domain"/>
    <property type="match status" value="1"/>
</dbReference>
<evidence type="ECO:0000313" key="10">
    <source>
        <dbReference type="Proteomes" id="UP000543836"/>
    </source>
</evidence>